<keyword evidence="2" id="KW-1185">Reference proteome</keyword>
<gene>
    <name evidence="1" type="ORF">ACFQ1M_11440</name>
</gene>
<protein>
    <submittedName>
        <fullName evidence="1">Uncharacterized protein</fullName>
    </submittedName>
</protein>
<accession>A0ABW3D1W0</accession>
<evidence type="ECO:0000313" key="1">
    <source>
        <dbReference type="EMBL" id="MFD0862818.1"/>
    </source>
</evidence>
<dbReference type="RefSeq" id="WP_386408303.1">
    <property type="nucleotide sequence ID" value="NZ_JBHTJH010000010.1"/>
</dbReference>
<sequence>MADFPIAAAVSRSGCFAWQRNPRPRFRSFGRNKKGHVEHGRLFNCSSGLAIGMFCMAKESPTTL</sequence>
<comment type="caution">
    <text evidence="1">The sequence shown here is derived from an EMBL/GenBank/DDBJ whole genome shotgun (WGS) entry which is preliminary data.</text>
</comment>
<dbReference type="EMBL" id="JBHTJH010000010">
    <property type="protein sequence ID" value="MFD0862818.1"/>
    <property type="molecule type" value="Genomic_DNA"/>
</dbReference>
<reference evidence="2" key="1">
    <citation type="journal article" date="2019" name="Int. J. Syst. Evol. Microbiol.">
        <title>The Global Catalogue of Microorganisms (GCM) 10K type strain sequencing project: providing services to taxonomists for standard genome sequencing and annotation.</title>
        <authorList>
            <consortium name="The Broad Institute Genomics Platform"/>
            <consortium name="The Broad Institute Genome Sequencing Center for Infectious Disease"/>
            <person name="Wu L."/>
            <person name="Ma J."/>
        </authorList>
    </citation>
    <scope>NUCLEOTIDE SEQUENCE [LARGE SCALE GENOMIC DNA]</scope>
    <source>
        <strain evidence="2">CCUG 62952</strain>
    </source>
</reference>
<evidence type="ECO:0000313" key="2">
    <source>
        <dbReference type="Proteomes" id="UP001596978"/>
    </source>
</evidence>
<dbReference type="Proteomes" id="UP001596978">
    <property type="component" value="Unassembled WGS sequence"/>
</dbReference>
<name>A0ABW3D1W0_9FLAO</name>
<organism evidence="1 2">
    <name type="scientific">Sungkyunkwania multivorans</name>
    <dbReference type="NCBI Taxonomy" id="1173618"/>
    <lineage>
        <taxon>Bacteria</taxon>
        <taxon>Pseudomonadati</taxon>
        <taxon>Bacteroidota</taxon>
        <taxon>Flavobacteriia</taxon>
        <taxon>Flavobacteriales</taxon>
        <taxon>Flavobacteriaceae</taxon>
        <taxon>Sungkyunkwania</taxon>
    </lineage>
</organism>
<proteinExistence type="predicted"/>